<feature type="domain" description="GH3 middle" evidence="1">
    <location>
        <begin position="347"/>
        <end position="417"/>
    </location>
</feature>
<gene>
    <name evidence="3" type="ORF">J0M35_12595</name>
</gene>
<dbReference type="Proteomes" id="UP000664277">
    <property type="component" value="Unassembled WGS sequence"/>
</dbReference>
<reference evidence="3" key="1">
    <citation type="submission" date="2021-02" db="EMBL/GenBank/DDBJ databases">
        <title>Genome-Resolved Metagenomics of a Microbial Community Performing Photosynthetic Biological Nutrient Removal.</title>
        <authorList>
            <person name="Mcdaniel E.A."/>
        </authorList>
    </citation>
    <scope>NUCLEOTIDE SEQUENCE</scope>
    <source>
        <strain evidence="3">UWPOB_OBS1</strain>
    </source>
</reference>
<dbReference type="Pfam" id="PF03321">
    <property type="entry name" value="GH3"/>
    <property type="match status" value="1"/>
</dbReference>
<dbReference type="InterPro" id="IPR055378">
    <property type="entry name" value="GH3_C"/>
</dbReference>
<evidence type="ECO:0000313" key="3">
    <source>
        <dbReference type="EMBL" id="MBN8661198.1"/>
    </source>
</evidence>
<evidence type="ECO:0000313" key="4">
    <source>
        <dbReference type="Proteomes" id="UP000664277"/>
    </source>
</evidence>
<dbReference type="PANTHER" id="PTHR31901">
    <property type="entry name" value="GH3 DOMAIN-CONTAINING PROTEIN"/>
    <property type="match status" value="1"/>
</dbReference>
<name>A0A8J7TNP2_9BACT</name>
<dbReference type="EMBL" id="JAFLCK010000017">
    <property type="protein sequence ID" value="MBN8661198.1"/>
    <property type="molecule type" value="Genomic_DNA"/>
</dbReference>
<dbReference type="Pfam" id="PF23572">
    <property type="entry name" value="GH3_C"/>
    <property type="match status" value="1"/>
</dbReference>
<comment type="caution">
    <text evidence="3">The sequence shown here is derived from an EMBL/GenBank/DDBJ whole genome shotgun (WGS) entry which is preliminary data.</text>
</comment>
<proteinExistence type="predicted"/>
<accession>A0A8J7TNP2</accession>
<dbReference type="Pfam" id="PF23571">
    <property type="entry name" value="GH3_M"/>
    <property type="match status" value="1"/>
</dbReference>
<sequence>MNELLNLDILAGQFIRRHSHIRRFFNGLKEPRRVQEAFLQNLIKTNADTSFGRAHHFDKINSLEDFRRRVPACGYDYFEPYIESLCKGGKRQLTVDEPFMFATTSGTTAKPKFVPINKSHVRDYTHAFQVHNYHLIKDHPRGAFGKFLIITSNDEEGRTECGLPYGAVSGMLNRNQSPVIRRHFALPFELCQIKDVDAKYYLLLRAALVQNVSAMLGCNPSSFLLLADQLRHRAESLIDDIARGTINPRYTEGVSSRILNAFSPYLKPDAGRAAQLSSILEKEGQILPKQAFPSVEVFSCWKGGPMGFYLEQLPELYGDLQIRDFGYMASEGRGTVPIDSKSAAGPLAVTSHFFEFVHEDDIENASPRFLLADELKKGERYFIYFTTSAGLYRYNINDLMLVEDFLHATPVLSFVRKGGGVSSVTGEKITEEQVLAALKGSVAKLDLSEIKHFTAEVVLDRPPYYLCYAEVDHSAFGNEDFERKFLQEFDRHLKENNQEYCDKRDSRRLGPPRLQLLKAGTYARLRQMRVMEGAPEAQVKIPLLSQGGIADRIAAL</sequence>
<protein>
    <submittedName>
        <fullName evidence="3">GH3 auxin-responsive promoter family protein</fullName>
    </submittedName>
</protein>
<dbReference type="PANTHER" id="PTHR31901:SF9">
    <property type="entry name" value="GH3 DOMAIN-CONTAINING PROTEIN"/>
    <property type="match status" value="1"/>
</dbReference>
<organism evidence="3 4">
    <name type="scientific">Candidatus Obscuribacter phosphatis</name>
    <dbReference type="NCBI Taxonomy" id="1906157"/>
    <lineage>
        <taxon>Bacteria</taxon>
        <taxon>Bacillati</taxon>
        <taxon>Candidatus Melainabacteria</taxon>
        <taxon>Candidatus Obscuribacterales</taxon>
        <taxon>Candidatus Obscuribacteraceae</taxon>
        <taxon>Candidatus Obscuribacter</taxon>
    </lineage>
</organism>
<evidence type="ECO:0000259" key="1">
    <source>
        <dbReference type="Pfam" id="PF23571"/>
    </source>
</evidence>
<dbReference type="GO" id="GO:0005737">
    <property type="term" value="C:cytoplasm"/>
    <property type="evidence" value="ECO:0007669"/>
    <property type="project" value="TreeGrafter"/>
</dbReference>
<dbReference type="GO" id="GO:0016881">
    <property type="term" value="F:acid-amino acid ligase activity"/>
    <property type="evidence" value="ECO:0007669"/>
    <property type="project" value="TreeGrafter"/>
</dbReference>
<dbReference type="AlphaFoldDB" id="A0A8J7TNP2"/>
<evidence type="ECO:0000259" key="2">
    <source>
        <dbReference type="Pfam" id="PF23572"/>
    </source>
</evidence>
<feature type="domain" description="GH3 C-terminal" evidence="2">
    <location>
        <begin position="432"/>
        <end position="546"/>
    </location>
</feature>
<dbReference type="InterPro" id="IPR055377">
    <property type="entry name" value="GH3_M"/>
</dbReference>
<dbReference type="InterPro" id="IPR004993">
    <property type="entry name" value="GH3"/>
</dbReference>